<dbReference type="AlphaFoldDB" id="A0A919V5A4"/>
<proteinExistence type="predicted"/>
<dbReference type="EMBL" id="BOOW01000006">
    <property type="protein sequence ID" value="GII90631.1"/>
    <property type="molecule type" value="Genomic_DNA"/>
</dbReference>
<keyword evidence="2" id="KW-1185">Reference proteome</keyword>
<accession>A0A919V5A4</accession>
<evidence type="ECO:0000313" key="2">
    <source>
        <dbReference type="Proteomes" id="UP000606172"/>
    </source>
</evidence>
<organism evidence="1 2">
    <name type="scientific">Sinosporangium siamense</name>
    <dbReference type="NCBI Taxonomy" id="1367973"/>
    <lineage>
        <taxon>Bacteria</taxon>
        <taxon>Bacillati</taxon>
        <taxon>Actinomycetota</taxon>
        <taxon>Actinomycetes</taxon>
        <taxon>Streptosporangiales</taxon>
        <taxon>Streptosporangiaceae</taxon>
        <taxon>Sinosporangium</taxon>
    </lineage>
</organism>
<dbReference type="RefSeq" id="WP_204021157.1">
    <property type="nucleotide sequence ID" value="NZ_BOOW01000006.1"/>
</dbReference>
<comment type="caution">
    <text evidence="1">The sequence shown here is derived from an EMBL/GenBank/DDBJ whole genome shotgun (WGS) entry which is preliminary data.</text>
</comment>
<reference evidence="1" key="1">
    <citation type="submission" date="2021-01" db="EMBL/GenBank/DDBJ databases">
        <title>Whole genome shotgun sequence of Sinosporangium siamense NBRC 109515.</title>
        <authorList>
            <person name="Komaki H."/>
            <person name="Tamura T."/>
        </authorList>
    </citation>
    <scope>NUCLEOTIDE SEQUENCE</scope>
    <source>
        <strain evidence="1">NBRC 109515</strain>
    </source>
</reference>
<gene>
    <name evidence="1" type="ORF">Ssi02_08620</name>
</gene>
<protein>
    <submittedName>
        <fullName evidence="1">Uncharacterized protein</fullName>
    </submittedName>
</protein>
<dbReference type="Proteomes" id="UP000606172">
    <property type="component" value="Unassembled WGS sequence"/>
</dbReference>
<sequence length="204" mass="22659">MTSAAVQSTLRVPHVIAYSEEAVPQHLAFRRSAVREPYLAYTDPRGTDWALGVLRARVRGNRRGQPQWKLLNTLRQWRCMIKDLCQVCGGRAADPETGRLWWIITETAYRQLGDGHHTSAPATCRARIPESLASCPRLRESGDVFTAASAEPSAVLADMFAPGPQGRAVHTGEHNVFVSLEWTDLLRSALATQLVVRLHDLRPA</sequence>
<name>A0A919V5A4_9ACTN</name>
<evidence type="ECO:0000313" key="1">
    <source>
        <dbReference type="EMBL" id="GII90631.1"/>
    </source>
</evidence>